<comment type="subcellular location">
    <subcellularLocation>
        <location evidence="7">Cytoplasm</location>
    </subcellularLocation>
</comment>
<name>A0ABS3QDF9_9BACT</name>
<dbReference type="EMBL" id="JAGETZ010000003">
    <property type="protein sequence ID" value="MBO2009272.1"/>
    <property type="molecule type" value="Genomic_DNA"/>
</dbReference>
<feature type="binding site" evidence="7">
    <location>
        <position position="122"/>
    </location>
    <ligand>
        <name>Mg(2+)</name>
        <dbReference type="ChEBI" id="CHEBI:18420"/>
        <label>2</label>
    </ligand>
</feature>
<keyword evidence="7" id="KW-0460">Magnesium</keyword>
<evidence type="ECO:0000256" key="7">
    <source>
        <dbReference type="HAMAP-Rule" id="MF_01855"/>
    </source>
</evidence>
<dbReference type="EC" id="3.1.3.11" evidence="7"/>
<feature type="binding site" evidence="7">
    <location>
        <position position="215"/>
    </location>
    <ligand>
        <name>substrate</name>
    </ligand>
</feature>
<comment type="pathway">
    <text evidence="6">Carbohydrate biosynthesis.</text>
</comment>
<dbReference type="GO" id="GO:0042132">
    <property type="term" value="F:fructose 1,6-bisphosphate 1-phosphatase activity"/>
    <property type="evidence" value="ECO:0007669"/>
    <property type="project" value="UniProtKB-EC"/>
</dbReference>
<evidence type="ECO:0000256" key="4">
    <source>
        <dbReference type="ARBA" id="ARBA00022801"/>
    </source>
</evidence>
<feature type="binding site" evidence="7">
    <location>
        <position position="272"/>
    </location>
    <ligand>
        <name>substrate</name>
    </ligand>
</feature>
<evidence type="ECO:0000256" key="3">
    <source>
        <dbReference type="ARBA" id="ARBA00022490"/>
    </source>
</evidence>
<evidence type="ECO:0000256" key="2">
    <source>
        <dbReference type="ARBA" id="ARBA00010941"/>
    </source>
</evidence>
<feature type="binding site" evidence="7">
    <location>
        <position position="242"/>
    </location>
    <ligand>
        <name>substrate</name>
    </ligand>
</feature>
<sequence>MDHNKLALPVGTTLDRFIMRKQEDFPYATGELSQLLRDIALAAKIVNREINRSGLIDIAGAYGSQNVQGEDQQKLDVIANIRFIRALRNGGEVCTIISEEDDEMIQTGNNQGKYVVAIDPLDGSSNIDVNVSIGTIFSIYRRVSPTGREGTAADCLQPGTHQVAAGYVIYGSSTMMVYTTGNGVNGFTYEHSLGEFFLSHPDIQTPQTGNIYSINEGSSDSFAPGVAAFVQHCKNQNFSARYIGSLVADFHRNLLKGGIYIYPATAKAPNGKLRLMYECNPLAFIVEQAGGKSSNGLQRTMEIEPKLPHERCPVFIGSKDLVEQAEALIAKANQPKAEEAKEKMVKEIPVKVAVAK</sequence>
<dbReference type="PANTHER" id="PTHR11556">
    <property type="entry name" value="FRUCTOSE-1,6-BISPHOSPHATASE-RELATED"/>
    <property type="match status" value="1"/>
</dbReference>
<feature type="domain" description="Fructose-1-6-bisphosphatase class I N-terminal" evidence="9">
    <location>
        <begin position="13"/>
        <end position="201"/>
    </location>
</feature>
<evidence type="ECO:0000256" key="6">
    <source>
        <dbReference type="ARBA" id="ARBA00024331"/>
    </source>
</evidence>
<evidence type="ECO:0000259" key="9">
    <source>
        <dbReference type="Pfam" id="PF00316"/>
    </source>
</evidence>
<dbReference type="Pfam" id="PF18913">
    <property type="entry name" value="FBPase_C"/>
    <property type="match status" value="1"/>
</dbReference>
<reference evidence="11 12" key="1">
    <citation type="submission" date="2021-03" db="EMBL/GenBank/DDBJ databases">
        <authorList>
            <person name="Kim M.K."/>
        </authorList>
    </citation>
    <scope>NUCLEOTIDE SEQUENCE [LARGE SCALE GENOMIC DNA]</scope>
    <source>
        <strain evidence="11 12">BT442</strain>
    </source>
</reference>
<evidence type="ECO:0000256" key="1">
    <source>
        <dbReference type="ARBA" id="ARBA00001273"/>
    </source>
</evidence>
<dbReference type="Gene3D" id="3.30.540.10">
    <property type="entry name" value="Fructose-1,6-Bisphosphatase, subunit A, domain 1"/>
    <property type="match status" value="1"/>
</dbReference>
<dbReference type="HAMAP" id="MF_01855">
    <property type="entry name" value="FBPase_class1"/>
    <property type="match status" value="1"/>
</dbReference>
<dbReference type="InterPro" id="IPR033391">
    <property type="entry name" value="FBPase_N"/>
</dbReference>
<feature type="binding site" evidence="7">
    <location>
        <begin position="122"/>
        <end position="125"/>
    </location>
    <ligand>
        <name>substrate</name>
    </ligand>
</feature>
<feature type="binding site" evidence="7">
    <location>
        <position position="121"/>
    </location>
    <ligand>
        <name>Mg(2+)</name>
        <dbReference type="ChEBI" id="CHEBI:18420"/>
        <label>1</label>
    </ligand>
</feature>
<keyword evidence="7" id="KW-0479">Metal-binding</keyword>
<proteinExistence type="inferred from homology"/>
<dbReference type="SUPFAM" id="SSF56655">
    <property type="entry name" value="Carbohydrate phosphatase"/>
    <property type="match status" value="1"/>
</dbReference>
<evidence type="ECO:0000256" key="5">
    <source>
        <dbReference type="ARBA" id="ARBA00023277"/>
    </source>
</evidence>
<dbReference type="PIRSF" id="PIRSF000904">
    <property type="entry name" value="FBPtase_SBPase"/>
    <property type="match status" value="1"/>
</dbReference>
<dbReference type="Pfam" id="PF00316">
    <property type="entry name" value="FBPase"/>
    <property type="match status" value="1"/>
</dbReference>
<dbReference type="Proteomes" id="UP000664369">
    <property type="component" value="Unassembled WGS sequence"/>
</dbReference>
<dbReference type="InterPro" id="IPR044015">
    <property type="entry name" value="FBPase_C_dom"/>
</dbReference>
<dbReference type="InterPro" id="IPR000146">
    <property type="entry name" value="FBPase_class-1"/>
</dbReference>
<comment type="caution">
    <text evidence="11">The sequence shown here is derived from an EMBL/GenBank/DDBJ whole genome shotgun (WGS) entry which is preliminary data.</text>
</comment>
<keyword evidence="5 7" id="KW-0119">Carbohydrate metabolism</keyword>
<keyword evidence="4 7" id="KW-0378">Hydrolase</keyword>
<evidence type="ECO:0000313" key="11">
    <source>
        <dbReference type="EMBL" id="MBO2009272.1"/>
    </source>
</evidence>
<dbReference type="NCBIfam" id="NF006778">
    <property type="entry name" value="PRK09293.1-1"/>
    <property type="match status" value="1"/>
</dbReference>
<comment type="caution">
    <text evidence="7">Lacks conserved residue(s) required for the propagation of feature annotation.</text>
</comment>
<feature type="binding site" evidence="7">
    <location>
        <position position="119"/>
    </location>
    <ligand>
        <name>Mg(2+)</name>
        <dbReference type="ChEBI" id="CHEBI:18420"/>
        <label>2</label>
    </ligand>
</feature>
<dbReference type="PIRSF" id="PIRSF500210">
    <property type="entry name" value="FBPtase"/>
    <property type="match status" value="1"/>
</dbReference>
<protein>
    <recommendedName>
        <fullName evidence="7">Fructose-1,6-bisphosphatase class 1</fullName>
        <shortName evidence="7">FBPase class 1</shortName>
        <ecNumber evidence="7">3.1.3.11</ecNumber>
    </recommendedName>
    <alternativeName>
        <fullName evidence="7">D-fructose-1,6-bisphosphate 1-phosphohydrolase class 1</fullName>
    </alternativeName>
</protein>
<feature type="binding site" evidence="7">
    <location>
        <position position="119"/>
    </location>
    <ligand>
        <name>Mg(2+)</name>
        <dbReference type="ChEBI" id="CHEBI:18420"/>
        <label>1</label>
    </ligand>
</feature>
<evidence type="ECO:0000313" key="12">
    <source>
        <dbReference type="Proteomes" id="UP000664369"/>
    </source>
</evidence>
<dbReference type="InterPro" id="IPR028343">
    <property type="entry name" value="FBPtase"/>
</dbReference>
<dbReference type="RefSeq" id="WP_208174889.1">
    <property type="nucleotide sequence ID" value="NZ_JAGETZ010000003.1"/>
</dbReference>
<gene>
    <name evidence="7 11" type="primary">fbp</name>
    <name evidence="11" type="ORF">J4E00_09440</name>
</gene>
<comment type="catalytic activity">
    <reaction evidence="1 7">
        <text>beta-D-fructose 1,6-bisphosphate + H2O = beta-D-fructose 6-phosphate + phosphate</text>
        <dbReference type="Rhea" id="RHEA:11064"/>
        <dbReference type="ChEBI" id="CHEBI:15377"/>
        <dbReference type="ChEBI" id="CHEBI:32966"/>
        <dbReference type="ChEBI" id="CHEBI:43474"/>
        <dbReference type="ChEBI" id="CHEBI:57634"/>
        <dbReference type="EC" id="3.1.3.11"/>
    </reaction>
</comment>
<evidence type="ECO:0000259" key="10">
    <source>
        <dbReference type="Pfam" id="PF18913"/>
    </source>
</evidence>
<dbReference type="PRINTS" id="PR00115">
    <property type="entry name" value="F16BPHPHTASE"/>
</dbReference>
<evidence type="ECO:0000256" key="8">
    <source>
        <dbReference type="RuleBase" id="RU000508"/>
    </source>
</evidence>
<feature type="binding site" evidence="7">
    <location>
        <position position="278"/>
    </location>
    <ligand>
        <name>Mg(2+)</name>
        <dbReference type="ChEBI" id="CHEBI:18420"/>
        <label>2</label>
    </ligand>
</feature>
<dbReference type="PANTHER" id="PTHR11556:SF35">
    <property type="entry name" value="SEDOHEPTULOSE-1,7-BISPHOSPHATASE, CHLOROPLASTIC"/>
    <property type="match status" value="1"/>
</dbReference>
<comment type="similarity">
    <text evidence="2 7 8">Belongs to the FBPase class 1 family.</text>
</comment>
<keyword evidence="3 7" id="KW-0963">Cytoplasm</keyword>
<feature type="domain" description="Fructose-1-6-bisphosphatase class 1 C-terminal" evidence="10">
    <location>
        <begin position="206"/>
        <end position="328"/>
    </location>
</feature>
<accession>A0ABS3QDF9</accession>
<dbReference type="CDD" id="cd00354">
    <property type="entry name" value="FBPase"/>
    <property type="match status" value="1"/>
</dbReference>
<keyword evidence="12" id="KW-1185">Reference proteome</keyword>
<feature type="binding site" evidence="7">
    <location>
        <position position="99"/>
    </location>
    <ligand>
        <name>Mg(2+)</name>
        <dbReference type="ChEBI" id="CHEBI:18420"/>
        <label>1</label>
    </ligand>
</feature>
<organism evidence="11 12">
    <name type="scientific">Hymenobacter negativus</name>
    <dbReference type="NCBI Taxonomy" id="2795026"/>
    <lineage>
        <taxon>Bacteria</taxon>
        <taxon>Pseudomonadati</taxon>
        <taxon>Bacteroidota</taxon>
        <taxon>Cytophagia</taxon>
        <taxon>Cytophagales</taxon>
        <taxon>Hymenobacteraceae</taxon>
        <taxon>Hymenobacter</taxon>
    </lineage>
</organism>
<dbReference type="Gene3D" id="3.40.190.80">
    <property type="match status" value="1"/>
</dbReference>
<comment type="cofactor">
    <cofactor evidence="7">
        <name>Mg(2+)</name>
        <dbReference type="ChEBI" id="CHEBI:18420"/>
    </cofactor>
    <text evidence="7">Binds 2 magnesium ions per subunit.</text>
</comment>
<comment type="subunit">
    <text evidence="7">Homotetramer.</text>
</comment>